<evidence type="ECO:0000256" key="1">
    <source>
        <dbReference type="ARBA" id="ARBA00009500"/>
    </source>
</evidence>
<dbReference type="GO" id="GO:0004867">
    <property type="term" value="F:serine-type endopeptidase inhibitor activity"/>
    <property type="evidence" value="ECO:0007669"/>
    <property type="project" value="UniProtKB-KW"/>
</dbReference>
<comment type="similarity">
    <text evidence="1 4">Belongs to the serpin family.</text>
</comment>
<name>A0A7R8YR55_HERIL</name>
<dbReference type="OrthoDB" id="671595at2759"/>
<dbReference type="SMART" id="SM00093">
    <property type="entry name" value="SERPIN"/>
    <property type="match status" value="1"/>
</dbReference>
<sequence>MGTENNPNELNKNCLAFGIQLFQAIQGIAGSTNIIISPVSIHLGLGLIYIGAAGKTAEEIKDVARLFEDKKETANAFLHIMCKYWNSENIHIANKLYVQEGNTLKSEVQRIAQHSFKCGIENLDFGEPENAAKACNKWVADKTNQKVKEVLTPNAIDPLTKAVLINVVYFKCDWKYPFKRTPQKADFWINETESVKVEMMIDNADEFHYGDFPELDCTAVELPFTNENFAMFFLLPKKKNGIETLESNWDKFDLVGCRKRMEKARVAVNLPKFRVDFSQKLNEPLIKMGITTIFDKTNADFSELLENTENVHIDEIIHKTFIDVNTAGVEAGAVTISDIVELSEPEHNFMADHPFLYAILSKTNKLFFLGIIRNPAPVTSSTQLF</sequence>
<reference evidence="6 7" key="1">
    <citation type="submission" date="2020-11" db="EMBL/GenBank/DDBJ databases">
        <authorList>
            <person name="Wallbank WR R."/>
            <person name="Pardo Diaz C."/>
            <person name="Kozak K."/>
            <person name="Martin S."/>
            <person name="Jiggins C."/>
            <person name="Moest M."/>
            <person name="Warren A I."/>
            <person name="Generalovic N T."/>
            <person name="Byers J.R.P. K."/>
            <person name="Montejo-Kovacevich G."/>
            <person name="Yen C E."/>
        </authorList>
    </citation>
    <scope>NUCLEOTIDE SEQUENCE [LARGE SCALE GENOMIC DNA]</scope>
</reference>
<protein>
    <recommendedName>
        <fullName evidence="5">Serpin domain-containing protein</fullName>
    </recommendedName>
</protein>
<dbReference type="OMA" id="FWINETE"/>
<feature type="domain" description="Serpin" evidence="5">
    <location>
        <begin position="19"/>
        <end position="375"/>
    </location>
</feature>
<organism evidence="6 7">
    <name type="scientific">Hermetia illucens</name>
    <name type="common">Black soldier fly</name>
    <dbReference type="NCBI Taxonomy" id="343691"/>
    <lineage>
        <taxon>Eukaryota</taxon>
        <taxon>Metazoa</taxon>
        <taxon>Ecdysozoa</taxon>
        <taxon>Arthropoda</taxon>
        <taxon>Hexapoda</taxon>
        <taxon>Insecta</taxon>
        <taxon>Pterygota</taxon>
        <taxon>Neoptera</taxon>
        <taxon>Endopterygota</taxon>
        <taxon>Diptera</taxon>
        <taxon>Brachycera</taxon>
        <taxon>Stratiomyomorpha</taxon>
        <taxon>Stratiomyidae</taxon>
        <taxon>Hermetiinae</taxon>
        <taxon>Hermetia</taxon>
    </lineage>
</organism>
<dbReference type="InterPro" id="IPR042185">
    <property type="entry name" value="Serpin_sf_2"/>
</dbReference>
<dbReference type="AlphaFoldDB" id="A0A7R8YR55"/>
<dbReference type="GO" id="GO:0005615">
    <property type="term" value="C:extracellular space"/>
    <property type="evidence" value="ECO:0007669"/>
    <property type="project" value="InterPro"/>
</dbReference>
<accession>A0A7R8YR55</accession>
<dbReference type="InterPro" id="IPR042178">
    <property type="entry name" value="Serpin_sf_1"/>
</dbReference>
<dbReference type="Proteomes" id="UP000594454">
    <property type="component" value="Chromosome 2"/>
</dbReference>
<evidence type="ECO:0000256" key="2">
    <source>
        <dbReference type="ARBA" id="ARBA00022690"/>
    </source>
</evidence>
<dbReference type="InterPro" id="IPR000215">
    <property type="entry name" value="Serpin_fam"/>
</dbReference>
<evidence type="ECO:0000256" key="4">
    <source>
        <dbReference type="RuleBase" id="RU000411"/>
    </source>
</evidence>
<evidence type="ECO:0000313" key="6">
    <source>
        <dbReference type="EMBL" id="CAD7082126.1"/>
    </source>
</evidence>
<dbReference type="Pfam" id="PF00079">
    <property type="entry name" value="Serpin"/>
    <property type="match status" value="1"/>
</dbReference>
<evidence type="ECO:0000256" key="3">
    <source>
        <dbReference type="ARBA" id="ARBA00022900"/>
    </source>
</evidence>
<dbReference type="PANTHER" id="PTHR11461:SF211">
    <property type="entry name" value="GH10112P-RELATED"/>
    <property type="match status" value="1"/>
</dbReference>
<dbReference type="SUPFAM" id="SSF56574">
    <property type="entry name" value="Serpins"/>
    <property type="match status" value="1"/>
</dbReference>
<keyword evidence="2" id="KW-0646">Protease inhibitor</keyword>
<dbReference type="PROSITE" id="PS00284">
    <property type="entry name" value="SERPIN"/>
    <property type="match status" value="1"/>
</dbReference>
<evidence type="ECO:0000259" key="5">
    <source>
        <dbReference type="SMART" id="SM00093"/>
    </source>
</evidence>
<dbReference type="PANTHER" id="PTHR11461">
    <property type="entry name" value="SERINE PROTEASE INHIBITOR, SERPIN"/>
    <property type="match status" value="1"/>
</dbReference>
<proteinExistence type="inferred from homology"/>
<dbReference type="EMBL" id="LR899010">
    <property type="protein sequence ID" value="CAD7082126.1"/>
    <property type="molecule type" value="Genomic_DNA"/>
</dbReference>
<dbReference type="FunCoup" id="A0A7R8YR55">
    <property type="interactions" value="90"/>
</dbReference>
<dbReference type="Gene3D" id="2.30.39.10">
    <property type="entry name" value="Alpha-1-antitrypsin, domain 1"/>
    <property type="match status" value="1"/>
</dbReference>
<dbReference type="InParanoid" id="A0A7R8YR55"/>
<dbReference type="InterPro" id="IPR036186">
    <property type="entry name" value="Serpin_sf"/>
</dbReference>
<evidence type="ECO:0000313" key="7">
    <source>
        <dbReference type="Proteomes" id="UP000594454"/>
    </source>
</evidence>
<keyword evidence="7" id="KW-1185">Reference proteome</keyword>
<dbReference type="Gene3D" id="3.30.497.10">
    <property type="entry name" value="Antithrombin, subunit I, domain 2"/>
    <property type="match status" value="1"/>
</dbReference>
<keyword evidence="3" id="KW-0722">Serine protease inhibitor</keyword>
<dbReference type="InterPro" id="IPR023795">
    <property type="entry name" value="Serpin_CS"/>
</dbReference>
<dbReference type="CDD" id="cd19954">
    <property type="entry name" value="serpin42Dd-like_insects"/>
    <property type="match status" value="1"/>
</dbReference>
<dbReference type="InterPro" id="IPR023796">
    <property type="entry name" value="Serpin_dom"/>
</dbReference>
<gene>
    <name evidence="6" type="ORF">HERILL_LOCUS5185</name>
</gene>